<keyword evidence="1" id="KW-0472">Membrane</keyword>
<keyword evidence="3" id="KW-1185">Reference proteome</keyword>
<dbReference type="EMBL" id="QLOE01000002">
    <property type="protein sequence ID" value="RAO79492.1"/>
    <property type="molecule type" value="Genomic_DNA"/>
</dbReference>
<dbReference type="GO" id="GO:0004143">
    <property type="term" value="F:ATP-dependent diacylglycerol kinase activity"/>
    <property type="evidence" value="ECO:0007669"/>
    <property type="project" value="InterPro"/>
</dbReference>
<dbReference type="PANTHER" id="PTHR31303">
    <property type="entry name" value="CTP-DEPENDENT DIACYLGLYCEROL KINASE 1"/>
    <property type="match status" value="1"/>
</dbReference>
<feature type="transmembrane region" description="Helical" evidence="1">
    <location>
        <begin position="86"/>
        <end position="105"/>
    </location>
</feature>
<comment type="caution">
    <text evidence="2">The sequence shown here is derived from an EMBL/GenBank/DDBJ whole genome shotgun (WGS) entry which is preliminary data.</text>
</comment>
<dbReference type="InterPro" id="IPR037997">
    <property type="entry name" value="Dgk1-like"/>
</dbReference>
<dbReference type="GO" id="GO:0016779">
    <property type="term" value="F:nucleotidyltransferase activity"/>
    <property type="evidence" value="ECO:0007669"/>
    <property type="project" value="UniProtKB-KW"/>
</dbReference>
<evidence type="ECO:0000313" key="2">
    <source>
        <dbReference type="EMBL" id="RAO79492.1"/>
    </source>
</evidence>
<keyword evidence="1" id="KW-1133">Transmembrane helix</keyword>
<proteinExistence type="predicted"/>
<keyword evidence="2" id="KW-0808">Transferase</keyword>
<gene>
    <name evidence="2" type="ORF">DPC56_01550</name>
</gene>
<feature type="transmembrane region" description="Helical" evidence="1">
    <location>
        <begin position="111"/>
        <end position="131"/>
    </location>
</feature>
<keyword evidence="1" id="KW-0812">Transmembrane</keyword>
<dbReference type="OrthoDB" id="76350at2157"/>
<dbReference type="PANTHER" id="PTHR31303:SF1">
    <property type="entry name" value="CTP-DEPENDENT DIACYLGLYCEROL KINASE 1"/>
    <property type="match status" value="1"/>
</dbReference>
<keyword evidence="2" id="KW-0548">Nucleotidyltransferase</keyword>
<organism evidence="2 3">
    <name type="scientific">Methanothermobacter tenebrarum</name>
    <dbReference type="NCBI Taxonomy" id="680118"/>
    <lineage>
        <taxon>Archaea</taxon>
        <taxon>Methanobacteriati</taxon>
        <taxon>Methanobacteriota</taxon>
        <taxon>Methanomada group</taxon>
        <taxon>Methanobacteria</taxon>
        <taxon>Methanobacteriales</taxon>
        <taxon>Methanobacteriaceae</taxon>
        <taxon>Methanothermobacter</taxon>
    </lineage>
</organism>
<protein>
    <submittedName>
        <fullName evidence="2">Phosphatidate cytidylyltransferase</fullName>
    </submittedName>
</protein>
<dbReference type="RefSeq" id="WP_112093321.1">
    <property type="nucleotide sequence ID" value="NZ_QLOE01000002.1"/>
</dbReference>
<reference evidence="2 3" key="1">
    <citation type="submission" date="2018-06" db="EMBL/GenBank/DDBJ databases">
        <title>Draft genome sequence of hyperthermophilic methanogen Methanothermobacter tenebrarum sp. MCM-B 1447.</title>
        <authorList>
            <person name="Pore S.D."/>
            <person name="Dagar S."/>
            <person name="Dhakephalkar P.K."/>
        </authorList>
    </citation>
    <scope>NUCLEOTIDE SEQUENCE [LARGE SCALE GENOMIC DNA]</scope>
    <source>
        <strain evidence="2 3">MCM B 1447</strain>
    </source>
</reference>
<accession>A0A328PG85</accession>
<feature type="transmembrane region" description="Helical" evidence="1">
    <location>
        <begin position="152"/>
        <end position="170"/>
    </location>
</feature>
<evidence type="ECO:0000256" key="1">
    <source>
        <dbReference type="SAM" id="Phobius"/>
    </source>
</evidence>
<sequence length="212" mass="23563">MILNDILGLALVYVYVAILLFIADKFQDLNVSRKFVHIMVGNILFILPVFKSWWVMTFLAAAPFIPLTFLISPYSPIKMEHKVSSYGHGLGLVYYSISWTLLALLFFDRPWIIGIGIAAMSYGDGLASLIGEKYGRRKYNVLGDVKSVEGSLAMFITLLITLPLILLYYVQPIEWPIIFAIAATATMIEGVTPKGLDNITACMGSVAVYLLI</sequence>
<evidence type="ECO:0000313" key="3">
    <source>
        <dbReference type="Proteomes" id="UP000249782"/>
    </source>
</evidence>
<dbReference type="AlphaFoldDB" id="A0A328PG85"/>
<dbReference type="Proteomes" id="UP000249782">
    <property type="component" value="Unassembled WGS sequence"/>
</dbReference>
<name>A0A328PG85_9EURY</name>
<feature type="transmembrane region" description="Helical" evidence="1">
    <location>
        <begin position="6"/>
        <end position="23"/>
    </location>
</feature>